<dbReference type="OrthoDB" id="5595109at2759"/>
<dbReference type="SUPFAM" id="SSF53335">
    <property type="entry name" value="S-adenosyl-L-methionine-dependent methyltransferases"/>
    <property type="match status" value="2"/>
</dbReference>
<dbReference type="GO" id="GO:0005739">
    <property type="term" value="C:mitochondrion"/>
    <property type="evidence" value="ECO:0007669"/>
    <property type="project" value="UniProtKB-SubCell"/>
</dbReference>
<feature type="region of interest" description="Disordered" evidence="8">
    <location>
        <begin position="174"/>
        <end position="195"/>
    </location>
</feature>
<dbReference type="GO" id="GO:0032259">
    <property type="term" value="P:methylation"/>
    <property type="evidence" value="ECO:0007669"/>
    <property type="project" value="UniProtKB-KW"/>
</dbReference>
<dbReference type="EMBL" id="NAJL01000030">
    <property type="protein sequence ID" value="TKA26127.1"/>
    <property type="molecule type" value="Genomic_DNA"/>
</dbReference>
<dbReference type="GO" id="GO:0032981">
    <property type="term" value="P:mitochondrial respiratory chain complex I assembly"/>
    <property type="evidence" value="ECO:0007669"/>
    <property type="project" value="TreeGrafter"/>
</dbReference>
<evidence type="ECO:0000256" key="7">
    <source>
        <dbReference type="RuleBase" id="RU364114"/>
    </source>
</evidence>
<feature type="compositionally biased region" description="Polar residues" evidence="8">
    <location>
        <begin position="476"/>
        <end position="485"/>
    </location>
</feature>
<name>A0A4U0TV77_9PEZI</name>
<keyword evidence="10" id="KW-1185">Reference proteome</keyword>
<dbReference type="InterPro" id="IPR029063">
    <property type="entry name" value="SAM-dependent_MTases_sf"/>
</dbReference>
<dbReference type="InterPro" id="IPR038375">
    <property type="entry name" value="NDUFAF7_sf"/>
</dbReference>
<dbReference type="Proteomes" id="UP000308549">
    <property type="component" value="Unassembled WGS sequence"/>
</dbReference>
<evidence type="ECO:0000256" key="4">
    <source>
        <dbReference type="ARBA" id="ARBA00022679"/>
    </source>
</evidence>
<evidence type="ECO:0000256" key="6">
    <source>
        <dbReference type="ARBA" id="ARBA00048612"/>
    </source>
</evidence>
<dbReference type="EC" id="2.1.1.320" evidence="7"/>
<feature type="region of interest" description="Disordered" evidence="8">
    <location>
        <begin position="274"/>
        <end position="309"/>
    </location>
</feature>
<dbReference type="Pfam" id="PF02636">
    <property type="entry name" value="Methyltransf_28"/>
    <property type="match status" value="1"/>
</dbReference>
<keyword evidence="5 7" id="KW-0496">Mitochondrion</keyword>
<evidence type="ECO:0000313" key="10">
    <source>
        <dbReference type="Proteomes" id="UP000308549"/>
    </source>
</evidence>
<proteinExistence type="inferred from homology"/>
<evidence type="ECO:0000256" key="5">
    <source>
        <dbReference type="ARBA" id="ARBA00023128"/>
    </source>
</evidence>
<dbReference type="AlphaFoldDB" id="A0A4U0TV77"/>
<dbReference type="Gene3D" id="3.40.50.12710">
    <property type="match status" value="1"/>
</dbReference>
<sequence length="491" mass="53885">MRQCLTSDLGGYYTSNAPSEKDQFGAKGDFVTSPEISQIFGELIGVWVVAEWIAQGRKSEGVYLMEMGPGRGTLMDDMLRTTRNFPALAKALEAVYLVEASPRLRETQHKLLCGDNETKENSIGFESTSKHSPDLKIVWTEDIRFVPREGNKTPFIIAHEFFDALPIHVFQSVPPSPQDSDGTIQTPTGPILGTRRKMPKENQWRELVVGPKPPHRLDDGEAEFELSMSRAGTPHSMYLPETSGRYQALKATDGATIEISPESQAYARDFAVRLGGSNRDTPPSPTSPDATVGGKAVPSAPKEDPVVKDEPSGAALLMDYGPANTIPANSLRGIKQHQMVSPFLSAGSTDISADVDFLGLAESAINASPGVEVHGPVDQARFLTAMGIEERAAQLVKRAVDRERAGSTGQDKKELTEIVKRIETGWKRLVDRSPQGMGKLYQVMAILPYKPTAHGEQRRRPVGKKKKDFDTDGTRTHNLCQTSYRKATPYH</sequence>
<keyword evidence="4 7" id="KW-0808">Transferase</keyword>
<organism evidence="9 10">
    <name type="scientific">Salinomyces thailandicus</name>
    <dbReference type="NCBI Taxonomy" id="706561"/>
    <lineage>
        <taxon>Eukaryota</taxon>
        <taxon>Fungi</taxon>
        <taxon>Dikarya</taxon>
        <taxon>Ascomycota</taxon>
        <taxon>Pezizomycotina</taxon>
        <taxon>Dothideomycetes</taxon>
        <taxon>Dothideomycetidae</taxon>
        <taxon>Mycosphaerellales</taxon>
        <taxon>Teratosphaeriaceae</taxon>
        <taxon>Salinomyces</taxon>
    </lineage>
</organism>
<keyword evidence="3 7" id="KW-0489">Methyltransferase</keyword>
<comment type="catalytic activity">
    <reaction evidence="6 7">
        <text>L-arginyl-[protein] + 2 S-adenosyl-L-methionine = N(omega),N(omega)'-dimethyl-L-arginyl-[protein] + 2 S-adenosyl-L-homocysteine + 2 H(+)</text>
        <dbReference type="Rhea" id="RHEA:48108"/>
        <dbReference type="Rhea" id="RHEA-COMP:10532"/>
        <dbReference type="Rhea" id="RHEA-COMP:11992"/>
        <dbReference type="ChEBI" id="CHEBI:15378"/>
        <dbReference type="ChEBI" id="CHEBI:29965"/>
        <dbReference type="ChEBI" id="CHEBI:57856"/>
        <dbReference type="ChEBI" id="CHEBI:59789"/>
        <dbReference type="ChEBI" id="CHEBI:88221"/>
        <dbReference type="EC" id="2.1.1.320"/>
    </reaction>
</comment>
<comment type="caution">
    <text evidence="9">The sequence shown here is derived from an EMBL/GenBank/DDBJ whole genome shotgun (WGS) entry which is preliminary data.</text>
</comment>
<gene>
    <name evidence="9" type="ORF">B0A50_04623</name>
</gene>
<comment type="similarity">
    <text evidence="2 7">Belongs to the NDUFAF7 family.</text>
</comment>
<feature type="compositionally biased region" description="Polar residues" evidence="8">
    <location>
        <begin position="178"/>
        <end position="188"/>
    </location>
</feature>
<evidence type="ECO:0000256" key="3">
    <source>
        <dbReference type="ARBA" id="ARBA00022603"/>
    </source>
</evidence>
<evidence type="ECO:0000256" key="1">
    <source>
        <dbReference type="ARBA" id="ARBA00004173"/>
    </source>
</evidence>
<dbReference type="PANTHER" id="PTHR12049">
    <property type="entry name" value="PROTEIN ARGININE METHYLTRANSFERASE NDUFAF7, MITOCHONDRIAL"/>
    <property type="match status" value="1"/>
</dbReference>
<protein>
    <recommendedName>
        <fullName evidence="7">Protein arginine methyltransferase NDUFAF7</fullName>
        <ecNumber evidence="7">2.1.1.320</ecNumber>
    </recommendedName>
</protein>
<comment type="subcellular location">
    <subcellularLocation>
        <location evidence="1 7">Mitochondrion</location>
    </subcellularLocation>
</comment>
<evidence type="ECO:0000256" key="8">
    <source>
        <dbReference type="SAM" id="MobiDB-lite"/>
    </source>
</evidence>
<reference evidence="9 10" key="1">
    <citation type="submission" date="2017-03" db="EMBL/GenBank/DDBJ databases">
        <title>Genomes of endolithic fungi from Antarctica.</title>
        <authorList>
            <person name="Coleine C."/>
            <person name="Masonjones S."/>
            <person name="Stajich J.E."/>
        </authorList>
    </citation>
    <scope>NUCLEOTIDE SEQUENCE [LARGE SCALE GENOMIC DNA]</scope>
    <source>
        <strain evidence="9 10">CCFEE 6315</strain>
    </source>
</reference>
<accession>A0A4U0TV77</accession>
<dbReference type="PANTHER" id="PTHR12049:SF7">
    <property type="entry name" value="PROTEIN ARGININE METHYLTRANSFERASE NDUFAF7, MITOCHONDRIAL"/>
    <property type="match status" value="1"/>
</dbReference>
<dbReference type="GO" id="GO:0035243">
    <property type="term" value="F:protein-arginine omega-N symmetric methyltransferase activity"/>
    <property type="evidence" value="ECO:0007669"/>
    <property type="project" value="UniProtKB-EC"/>
</dbReference>
<comment type="function">
    <text evidence="7">Arginine methyltransferase involved in the assembly or stability of mitochondrial NADH:ubiquinone oxidoreductase complex (complex I).</text>
</comment>
<dbReference type="InterPro" id="IPR003788">
    <property type="entry name" value="NDUFAF7"/>
</dbReference>
<feature type="region of interest" description="Disordered" evidence="8">
    <location>
        <begin position="453"/>
        <end position="491"/>
    </location>
</feature>
<evidence type="ECO:0000256" key="2">
    <source>
        <dbReference type="ARBA" id="ARBA00005891"/>
    </source>
</evidence>
<evidence type="ECO:0000313" key="9">
    <source>
        <dbReference type="EMBL" id="TKA26127.1"/>
    </source>
</evidence>